<evidence type="ECO:0000256" key="1">
    <source>
        <dbReference type="SAM" id="SignalP"/>
    </source>
</evidence>
<evidence type="ECO:0000313" key="5">
    <source>
        <dbReference type="Proteomes" id="UP000569202"/>
    </source>
</evidence>
<gene>
    <name evidence="2" type="ORF">HLH11_15885</name>
    <name evidence="3" type="ORF">HLH17_02340</name>
</gene>
<feature type="signal peptide" evidence="1">
    <location>
        <begin position="1"/>
        <end position="22"/>
    </location>
</feature>
<dbReference type="EMBL" id="JABERL010000006">
    <property type="protein sequence ID" value="NNH76539.1"/>
    <property type="molecule type" value="Genomic_DNA"/>
</dbReference>
<evidence type="ECO:0008006" key="6">
    <source>
        <dbReference type="Google" id="ProtNLM"/>
    </source>
</evidence>
<protein>
    <recommendedName>
        <fullName evidence="6">Spore coat protein U domain-containing protein</fullName>
    </recommendedName>
</protein>
<dbReference type="AlphaFoldDB" id="A0A7Y2RDE3"/>
<organism evidence="3 5">
    <name type="scientific">Acinetobacter terrae</name>
    <dbReference type="NCBI Taxonomy" id="2731247"/>
    <lineage>
        <taxon>Bacteria</taxon>
        <taxon>Pseudomonadati</taxon>
        <taxon>Pseudomonadota</taxon>
        <taxon>Gammaproteobacteria</taxon>
        <taxon>Moraxellales</taxon>
        <taxon>Moraxellaceae</taxon>
        <taxon>Acinetobacter</taxon>
        <taxon>Acinetobacter Taxon 24</taxon>
    </lineage>
</organism>
<evidence type="ECO:0000313" key="2">
    <source>
        <dbReference type="EMBL" id="NNH40069.1"/>
    </source>
</evidence>
<evidence type="ECO:0000313" key="4">
    <source>
        <dbReference type="Proteomes" id="UP000532147"/>
    </source>
</evidence>
<evidence type="ECO:0000313" key="3">
    <source>
        <dbReference type="EMBL" id="NNH76539.1"/>
    </source>
</evidence>
<dbReference type="Proteomes" id="UP000532147">
    <property type="component" value="Unassembled WGS sequence"/>
</dbReference>
<dbReference type="Proteomes" id="UP000569202">
    <property type="component" value="Unassembled WGS sequence"/>
</dbReference>
<dbReference type="RefSeq" id="WP_143222502.1">
    <property type="nucleotide sequence ID" value="NZ_JABERH010000041.1"/>
</dbReference>
<feature type="chain" id="PRO_5036216457" description="Spore coat protein U domain-containing protein" evidence="1">
    <location>
        <begin position="23"/>
        <end position="158"/>
    </location>
</feature>
<dbReference type="EMBL" id="JABERH010000041">
    <property type="protein sequence ID" value="NNH40069.1"/>
    <property type="molecule type" value="Genomic_DNA"/>
</dbReference>
<sequence length="158" mass="16699">MKIFVQSAAFLAVLLGSGLSQAATTTASIPMGVDVPKSCTFSNVSAGIVVPEDGTEVVGNFKMSCNTGYSVLFDTDSSRLTSSGTYVKSAQNIKLLTNTSVTLWGFSTPIISTMTYIDPWPNYIGEQSGSIRVKLANPTIATTPAGIYTDTLNMTVTY</sequence>
<accession>A0A7Y2RDE3</accession>
<comment type="caution">
    <text evidence="3">The sequence shown here is derived from an EMBL/GenBank/DDBJ whole genome shotgun (WGS) entry which is preliminary data.</text>
</comment>
<keyword evidence="1" id="KW-0732">Signal</keyword>
<proteinExistence type="predicted"/>
<reference evidence="4 5" key="1">
    <citation type="submission" date="2020-04" db="EMBL/GenBank/DDBJ databases">
        <title>Acinetobacter Taxon 24.</title>
        <authorList>
            <person name="Nemec A."/>
            <person name="Radolfova-Krizova L."/>
            <person name="Higgins P.G."/>
            <person name="Spanelova P."/>
        </authorList>
    </citation>
    <scope>NUCLEOTIDE SEQUENCE [LARGE SCALE GENOMIC DNA]</scope>
    <source>
        <strain evidence="2 4">ANC 4280</strain>
        <strain evidence="3 5">ANC 5380</strain>
    </source>
</reference>
<name>A0A7Y2RDE3_9GAMM</name>